<evidence type="ECO:0000256" key="6">
    <source>
        <dbReference type="ARBA" id="ARBA00023136"/>
    </source>
</evidence>
<comment type="caution">
    <text evidence="10">The sequence shown here is derived from an EMBL/GenBank/DDBJ whole genome shotgun (WGS) entry which is preliminary data.</text>
</comment>
<dbReference type="PROSITE" id="PS50262">
    <property type="entry name" value="G_PROTEIN_RECEP_F1_2"/>
    <property type="match status" value="1"/>
</dbReference>
<dbReference type="GO" id="GO:0005886">
    <property type="term" value="C:plasma membrane"/>
    <property type="evidence" value="ECO:0007669"/>
    <property type="project" value="UniProtKB-SubCell"/>
</dbReference>
<comment type="subcellular location">
    <subcellularLocation>
        <location evidence="1">Cell membrane</location>
        <topology evidence="1">Multi-pass membrane protein</topology>
    </subcellularLocation>
</comment>
<evidence type="ECO:0000256" key="7">
    <source>
        <dbReference type="ARBA" id="ARBA00023170"/>
    </source>
</evidence>
<proteinExistence type="inferred from homology"/>
<dbReference type="PANTHER" id="PTHR24241:SF59">
    <property type="entry name" value="ADIPOKINETIC HORMONE RECEPTOR, ISOFORM C"/>
    <property type="match status" value="1"/>
</dbReference>
<keyword evidence="5 8" id="KW-1133">Transmembrane helix</keyword>
<keyword evidence="7" id="KW-0675">Receptor</keyword>
<protein>
    <recommendedName>
        <fullName evidence="9">G-protein coupled receptors family 1 profile domain-containing protein</fullName>
    </recommendedName>
</protein>
<comment type="similarity">
    <text evidence="2">Belongs to the G-protein coupled receptor 1 family.</text>
</comment>
<keyword evidence="6 8" id="KW-0472">Membrane</keyword>
<dbReference type="AlphaFoldDB" id="A0AAV6UZ42"/>
<feature type="transmembrane region" description="Helical" evidence="8">
    <location>
        <begin position="96"/>
        <end position="115"/>
    </location>
</feature>
<sequence>MFRFLPDKLFFAEQYQLLNYFLAKKGRNRIFGSGGDCNPFVAARCKILRKAKVKSLWITVVIVSTFIVCWTPYYVSMVVSVFLDTDDQVSQGLHEFIFFFGSSTAVLNPLIYGAFHLRKGAPLPPISNGTSSRGGDTSWAMSTFRRMKFMNGKASVSLVTHSSRRNTQRLHVADVF</sequence>
<evidence type="ECO:0000256" key="5">
    <source>
        <dbReference type="ARBA" id="ARBA00022989"/>
    </source>
</evidence>
<dbReference type="Pfam" id="PF00001">
    <property type="entry name" value="7tm_1"/>
    <property type="match status" value="1"/>
</dbReference>
<dbReference type="EMBL" id="JAFNEN010000210">
    <property type="protein sequence ID" value="KAG8189606.1"/>
    <property type="molecule type" value="Genomic_DNA"/>
</dbReference>
<dbReference type="SUPFAM" id="SSF81321">
    <property type="entry name" value="Family A G protein-coupled receptor-like"/>
    <property type="match status" value="1"/>
</dbReference>
<organism evidence="10 11">
    <name type="scientific">Oedothorax gibbosus</name>
    <dbReference type="NCBI Taxonomy" id="931172"/>
    <lineage>
        <taxon>Eukaryota</taxon>
        <taxon>Metazoa</taxon>
        <taxon>Ecdysozoa</taxon>
        <taxon>Arthropoda</taxon>
        <taxon>Chelicerata</taxon>
        <taxon>Arachnida</taxon>
        <taxon>Araneae</taxon>
        <taxon>Araneomorphae</taxon>
        <taxon>Entelegynae</taxon>
        <taxon>Araneoidea</taxon>
        <taxon>Linyphiidae</taxon>
        <taxon>Erigoninae</taxon>
        <taxon>Oedothorax</taxon>
    </lineage>
</organism>
<evidence type="ECO:0000256" key="3">
    <source>
        <dbReference type="ARBA" id="ARBA00022475"/>
    </source>
</evidence>
<evidence type="ECO:0000313" key="11">
    <source>
        <dbReference type="Proteomes" id="UP000827092"/>
    </source>
</evidence>
<evidence type="ECO:0000256" key="8">
    <source>
        <dbReference type="SAM" id="Phobius"/>
    </source>
</evidence>
<evidence type="ECO:0000256" key="1">
    <source>
        <dbReference type="ARBA" id="ARBA00004651"/>
    </source>
</evidence>
<dbReference type="Proteomes" id="UP000827092">
    <property type="component" value="Unassembled WGS sequence"/>
</dbReference>
<dbReference type="GO" id="GO:0032870">
    <property type="term" value="P:cellular response to hormone stimulus"/>
    <property type="evidence" value="ECO:0007669"/>
    <property type="project" value="TreeGrafter"/>
</dbReference>
<reference evidence="10 11" key="1">
    <citation type="journal article" date="2022" name="Nat. Ecol. Evol.">
        <title>A masculinizing supergene underlies an exaggerated male reproductive morph in a spider.</title>
        <authorList>
            <person name="Hendrickx F."/>
            <person name="De Corte Z."/>
            <person name="Sonet G."/>
            <person name="Van Belleghem S.M."/>
            <person name="Kostlbacher S."/>
            <person name="Vangestel C."/>
        </authorList>
    </citation>
    <scope>NUCLEOTIDE SEQUENCE [LARGE SCALE GENOMIC DNA]</scope>
    <source>
        <strain evidence="10">W744_W776</strain>
    </source>
</reference>
<dbReference type="PANTHER" id="PTHR24241">
    <property type="entry name" value="NEUROPEPTIDE RECEPTOR-RELATED G-PROTEIN COUPLED RECEPTOR"/>
    <property type="match status" value="1"/>
</dbReference>
<dbReference type="InterPro" id="IPR000276">
    <property type="entry name" value="GPCR_Rhodpsn"/>
</dbReference>
<evidence type="ECO:0000256" key="4">
    <source>
        <dbReference type="ARBA" id="ARBA00022692"/>
    </source>
</evidence>
<feature type="transmembrane region" description="Helical" evidence="8">
    <location>
        <begin position="56"/>
        <end position="76"/>
    </location>
</feature>
<evidence type="ECO:0000259" key="9">
    <source>
        <dbReference type="PROSITE" id="PS50262"/>
    </source>
</evidence>
<evidence type="ECO:0000313" key="10">
    <source>
        <dbReference type="EMBL" id="KAG8189606.1"/>
    </source>
</evidence>
<dbReference type="Gene3D" id="1.20.1070.10">
    <property type="entry name" value="Rhodopsin 7-helix transmembrane proteins"/>
    <property type="match status" value="1"/>
</dbReference>
<gene>
    <name evidence="10" type="ORF">JTE90_018962</name>
</gene>
<accession>A0AAV6UZ42</accession>
<evidence type="ECO:0000256" key="2">
    <source>
        <dbReference type="ARBA" id="ARBA00010663"/>
    </source>
</evidence>
<dbReference type="InterPro" id="IPR017452">
    <property type="entry name" value="GPCR_Rhodpsn_7TM"/>
</dbReference>
<dbReference type="GO" id="GO:0004930">
    <property type="term" value="F:G protein-coupled receptor activity"/>
    <property type="evidence" value="ECO:0007669"/>
    <property type="project" value="InterPro"/>
</dbReference>
<name>A0AAV6UZ42_9ARAC</name>
<dbReference type="GO" id="GO:0042277">
    <property type="term" value="F:peptide binding"/>
    <property type="evidence" value="ECO:0007669"/>
    <property type="project" value="TreeGrafter"/>
</dbReference>
<feature type="domain" description="G-protein coupled receptors family 1 profile" evidence="9">
    <location>
        <begin position="1"/>
        <end position="112"/>
    </location>
</feature>
<keyword evidence="11" id="KW-1185">Reference proteome</keyword>
<keyword evidence="4 8" id="KW-0812">Transmembrane</keyword>
<keyword evidence="3" id="KW-1003">Cell membrane</keyword>